<gene>
    <name evidence="1" type="ORF">COEREDRAFT_11685</name>
</gene>
<dbReference type="EMBL" id="KZ303544">
    <property type="protein sequence ID" value="PIA13192.1"/>
    <property type="molecule type" value="Genomic_DNA"/>
</dbReference>
<accession>A0A2G5B2E4</accession>
<protein>
    <submittedName>
        <fullName evidence="1">Uncharacterized protein</fullName>
    </submittedName>
</protein>
<sequence length="102" mass="11203">MLNSATKLQPMSRGLLMQLANISAMLEVAMILKRHMKLIVLVKLDTVAVLMVLVEQGTDVVFMVFAEQHAVTVLAVFVKHNSIVSFTAKKVMPIAVTGVWVP</sequence>
<organism evidence="1 2">
    <name type="scientific">Coemansia reversa (strain ATCC 12441 / NRRL 1564)</name>
    <dbReference type="NCBI Taxonomy" id="763665"/>
    <lineage>
        <taxon>Eukaryota</taxon>
        <taxon>Fungi</taxon>
        <taxon>Fungi incertae sedis</taxon>
        <taxon>Zoopagomycota</taxon>
        <taxon>Kickxellomycotina</taxon>
        <taxon>Kickxellomycetes</taxon>
        <taxon>Kickxellales</taxon>
        <taxon>Kickxellaceae</taxon>
        <taxon>Coemansia</taxon>
    </lineage>
</organism>
<dbReference type="Proteomes" id="UP000242474">
    <property type="component" value="Unassembled WGS sequence"/>
</dbReference>
<name>A0A2G5B2E4_COERN</name>
<reference evidence="1 2" key="1">
    <citation type="journal article" date="2015" name="Genome Biol. Evol.">
        <title>Phylogenomic analyses indicate that early fungi evolved digesting cell walls of algal ancestors of land plants.</title>
        <authorList>
            <person name="Chang Y."/>
            <person name="Wang S."/>
            <person name="Sekimoto S."/>
            <person name="Aerts A.L."/>
            <person name="Choi C."/>
            <person name="Clum A."/>
            <person name="LaButti K.M."/>
            <person name="Lindquist E.A."/>
            <person name="Yee Ngan C."/>
            <person name="Ohm R.A."/>
            <person name="Salamov A.A."/>
            <person name="Grigoriev I.V."/>
            <person name="Spatafora J.W."/>
            <person name="Berbee M.L."/>
        </authorList>
    </citation>
    <scope>NUCLEOTIDE SEQUENCE [LARGE SCALE GENOMIC DNA]</scope>
    <source>
        <strain evidence="1 2">NRRL 1564</strain>
    </source>
</reference>
<proteinExistence type="predicted"/>
<keyword evidence="2" id="KW-1185">Reference proteome</keyword>
<dbReference type="AlphaFoldDB" id="A0A2G5B2E4"/>
<evidence type="ECO:0000313" key="2">
    <source>
        <dbReference type="Proteomes" id="UP000242474"/>
    </source>
</evidence>
<evidence type="ECO:0000313" key="1">
    <source>
        <dbReference type="EMBL" id="PIA13192.1"/>
    </source>
</evidence>